<evidence type="ECO:0000313" key="2">
    <source>
        <dbReference type="Proteomes" id="UP001066276"/>
    </source>
</evidence>
<sequence length="115" mass="12957">LVSQTHQILLYYFFAIQTIVKLQIKARFQHIHLFPTIYPRPLFFPNMHPISLNTPTGATQCAWVLAVMFNLPGGSWGCPKCHVVLLIPLQSSSNTNTSLLAHVLTSLFHHAHVLT</sequence>
<comment type="caution">
    <text evidence="1">The sequence shown here is derived from an EMBL/GenBank/DDBJ whole genome shotgun (WGS) entry which is preliminary data.</text>
</comment>
<feature type="non-terminal residue" evidence="1">
    <location>
        <position position="115"/>
    </location>
</feature>
<protein>
    <submittedName>
        <fullName evidence="1">Uncharacterized protein</fullName>
    </submittedName>
</protein>
<feature type="non-terminal residue" evidence="1">
    <location>
        <position position="1"/>
    </location>
</feature>
<dbReference type="EMBL" id="JANPWB010000010">
    <property type="protein sequence ID" value="KAJ1146036.1"/>
    <property type="molecule type" value="Genomic_DNA"/>
</dbReference>
<accession>A0AAV7R400</accession>
<gene>
    <name evidence="1" type="ORF">NDU88_012318</name>
</gene>
<reference evidence="1" key="1">
    <citation type="journal article" date="2022" name="bioRxiv">
        <title>Sequencing and chromosome-scale assembly of the giantPleurodeles waltlgenome.</title>
        <authorList>
            <person name="Brown T."/>
            <person name="Elewa A."/>
            <person name="Iarovenko S."/>
            <person name="Subramanian E."/>
            <person name="Araus A.J."/>
            <person name="Petzold A."/>
            <person name="Susuki M."/>
            <person name="Suzuki K.-i.T."/>
            <person name="Hayashi T."/>
            <person name="Toyoda A."/>
            <person name="Oliveira C."/>
            <person name="Osipova E."/>
            <person name="Leigh N.D."/>
            <person name="Simon A."/>
            <person name="Yun M.H."/>
        </authorList>
    </citation>
    <scope>NUCLEOTIDE SEQUENCE</scope>
    <source>
        <strain evidence="1">20211129_DDA</strain>
        <tissue evidence="1">Liver</tissue>
    </source>
</reference>
<dbReference type="Proteomes" id="UP001066276">
    <property type="component" value="Chromosome 6"/>
</dbReference>
<evidence type="ECO:0000313" key="1">
    <source>
        <dbReference type="EMBL" id="KAJ1146036.1"/>
    </source>
</evidence>
<name>A0AAV7R400_PLEWA</name>
<organism evidence="1 2">
    <name type="scientific">Pleurodeles waltl</name>
    <name type="common">Iberian ribbed newt</name>
    <dbReference type="NCBI Taxonomy" id="8319"/>
    <lineage>
        <taxon>Eukaryota</taxon>
        <taxon>Metazoa</taxon>
        <taxon>Chordata</taxon>
        <taxon>Craniata</taxon>
        <taxon>Vertebrata</taxon>
        <taxon>Euteleostomi</taxon>
        <taxon>Amphibia</taxon>
        <taxon>Batrachia</taxon>
        <taxon>Caudata</taxon>
        <taxon>Salamandroidea</taxon>
        <taxon>Salamandridae</taxon>
        <taxon>Pleurodelinae</taxon>
        <taxon>Pleurodeles</taxon>
    </lineage>
</organism>
<keyword evidence="2" id="KW-1185">Reference proteome</keyword>
<proteinExistence type="predicted"/>
<dbReference type="AlphaFoldDB" id="A0AAV7R400"/>